<name>A0A833QGH1_9POAL</name>
<dbReference type="GO" id="GO:0009654">
    <property type="term" value="C:photosystem II oxygen evolving complex"/>
    <property type="evidence" value="ECO:0007669"/>
    <property type="project" value="InterPro"/>
</dbReference>
<evidence type="ECO:0000256" key="2">
    <source>
        <dbReference type="ARBA" id="ARBA00022528"/>
    </source>
</evidence>
<keyword evidence="5" id="KW-0793">Thylakoid</keyword>
<evidence type="ECO:0000256" key="7">
    <source>
        <dbReference type="ARBA" id="ARBA00035649"/>
    </source>
</evidence>
<keyword evidence="9" id="KW-1185">Reference proteome</keyword>
<evidence type="ECO:0000313" key="9">
    <source>
        <dbReference type="Proteomes" id="UP000623129"/>
    </source>
</evidence>
<dbReference type="SUPFAM" id="SSF101112">
    <property type="entry name" value="Oxygen-evolving enhancer protein 3"/>
    <property type="match status" value="1"/>
</dbReference>
<comment type="similarity">
    <text evidence="7">Belongs to the PsbQ family.</text>
</comment>
<dbReference type="GO" id="GO:0009535">
    <property type="term" value="C:chloroplast thylakoid membrane"/>
    <property type="evidence" value="ECO:0007669"/>
    <property type="project" value="UniProtKB-SubCell"/>
</dbReference>
<keyword evidence="3" id="KW-0934">Plastid</keyword>
<dbReference type="Gene3D" id="1.20.120.290">
    <property type="entry name" value="Oxygen-evolving enhancer protein 3 (PsbQ), four-helix up-down bundle"/>
    <property type="match status" value="1"/>
</dbReference>
<dbReference type="Pfam" id="PF05757">
    <property type="entry name" value="PsbQ"/>
    <property type="match status" value="1"/>
</dbReference>
<dbReference type="InterPro" id="IPR054099">
    <property type="entry name" value="PSII_PsbQ_pln"/>
</dbReference>
<dbReference type="GO" id="GO:0009767">
    <property type="term" value="P:photosynthetic electron transport chain"/>
    <property type="evidence" value="ECO:0007669"/>
    <property type="project" value="TreeGrafter"/>
</dbReference>
<evidence type="ECO:0000256" key="6">
    <source>
        <dbReference type="ARBA" id="ARBA00023136"/>
    </source>
</evidence>
<dbReference type="OrthoDB" id="783722at2759"/>
<reference evidence="8" key="1">
    <citation type="submission" date="2020-01" db="EMBL/GenBank/DDBJ databases">
        <title>Genome sequence of Kobresia littledalei, the first chromosome-level genome in the family Cyperaceae.</title>
        <authorList>
            <person name="Qu G."/>
        </authorList>
    </citation>
    <scope>NUCLEOTIDE SEQUENCE</scope>
    <source>
        <strain evidence="8">C.B.Clarke</strain>
        <tissue evidence="8">Leaf</tissue>
    </source>
</reference>
<comment type="subcellular location">
    <subcellularLocation>
        <location evidence="1">Plastid</location>
        <location evidence="1">Chloroplast thylakoid membrane</location>
    </subcellularLocation>
</comment>
<dbReference type="AlphaFoldDB" id="A0A833QGH1"/>
<sequence length="124" mass="14510">MKMKKIELMGCLSRIRNCSVDILTLEEIVNEKQEQEEEEMWDLIKRELQLKTTFLYFDLNRVISSSKDEHKEVLTKLANQFFHCIQELTDATKSRSVPITQLCFNDTAIVLHEIMDALVPSPSY</sequence>
<keyword evidence="4" id="KW-0809">Transit peptide</keyword>
<keyword evidence="6" id="KW-0472">Membrane</keyword>
<evidence type="ECO:0000256" key="3">
    <source>
        <dbReference type="ARBA" id="ARBA00022640"/>
    </source>
</evidence>
<gene>
    <name evidence="8" type="ORF">FCM35_KLT13425</name>
</gene>
<dbReference type="Proteomes" id="UP000623129">
    <property type="component" value="Unassembled WGS sequence"/>
</dbReference>
<dbReference type="PANTHER" id="PTHR33399">
    <property type="entry name" value="OXYGEN-EVOLVING ENHANCER PROTEIN 3-1, CHLOROPLASTIC"/>
    <property type="match status" value="1"/>
</dbReference>
<organism evidence="8 9">
    <name type="scientific">Carex littledalei</name>
    <dbReference type="NCBI Taxonomy" id="544730"/>
    <lineage>
        <taxon>Eukaryota</taxon>
        <taxon>Viridiplantae</taxon>
        <taxon>Streptophyta</taxon>
        <taxon>Embryophyta</taxon>
        <taxon>Tracheophyta</taxon>
        <taxon>Spermatophyta</taxon>
        <taxon>Magnoliopsida</taxon>
        <taxon>Liliopsida</taxon>
        <taxon>Poales</taxon>
        <taxon>Cyperaceae</taxon>
        <taxon>Cyperoideae</taxon>
        <taxon>Cariceae</taxon>
        <taxon>Carex</taxon>
        <taxon>Carex subgen. Euthyceras</taxon>
    </lineage>
</organism>
<evidence type="ECO:0000256" key="5">
    <source>
        <dbReference type="ARBA" id="ARBA00023078"/>
    </source>
</evidence>
<dbReference type="GO" id="GO:0005509">
    <property type="term" value="F:calcium ion binding"/>
    <property type="evidence" value="ECO:0007669"/>
    <property type="project" value="InterPro"/>
</dbReference>
<dbReference type="GO" id="GO:0019898">
    <property type="term" value="C:extrinsic component of membrane"/>
    <property type="evidence" value="ECO:0007669"/>
    <property type="project" value="InterPro"/>
</dbReference>
<proteinExistence type="inferred from homology"/>
<dbReference type="EMBL" id="SWLB01000025">
    <property type="protein sequence ID" value="KAF3322284.1"/>
    <property type="molecule type" value="Genomic_DNA"/>
</dbReference>
<dbReference type="InterPro" id="IPR008797">
    <property type="entry name" value="PSII_PsbQ"/>
</dbReference>
<evidence type="ECO:0000313" key="8">
    <source>
        <dbReference type="EMBL" id="KAF3322284.1"/>
    </source>
</evidence>
<dbReference type="InterPro" id="IPR023222">
    <property type="entry name" value="PsbQ-like_dom_sf"/>
</dbReference>
<protein>
    <submittedName>
        <fullName evidence="8">Photosynthetic NDH subunit of lumenal location 3</fullName>
    </submittedName>
</protein>
<comment type="caution">
    <text evidence="8">The sequence shown here is derived from an EMBL/GenBank/DDBJ whole genome shotgun (WGS) entry which is preliminary data.</text>
</comment>
<accession>A0A833QGH1</accession>
<keyword evidence="2" id="KW-0150">Chloroplast</keyword>
<dbReference type="PANTHER" id="PTHR33399:SF8">
    <property type="entry name" value="OS04G0522800 PROTEIN"/>
    <property type="match status" value="1"/>
</dbReference>
<evidence type="ECO:0000256" key="1">
    <source>
        <dbReference type="ARBA" id="ARBA00004334"/>
    </source>
</evidence>
<evidence type="ECO:0000256" key="4">
    <source>
        <dbReference type="ARBA" id="ARBA00022946"/>
    </source>
</evidence>